<sequence>MIKIYVELDHNIPRYACTSCSSCDSLFGKSLCKVKNRGCCWYFPKFTLIDIQRMSKTPDGLKALNKILSNPGTQIYNYYIHAKGFFDEAEYKKYMENGILPETDHLEDHTIFFRGCPFVKSGKGCTLPPRFRTFVCNFFICKEVSEAAESHELFHKYEEERLRYSRWLDWENENLRHILSQDNLTLQSSFTEVIKKLQELELSQYEFPYLEPIVLDDSWYRGA</sequence>
<protein>
    <submittedName>
        <fullName evidence="1">Uncharacterized protein</fullName>
    </submittedName>
</protein>
<name>A0A1M6EGL7_9FIRM</name>
<dbReference type="RefSeq" id="WP_073025645.1">
    <property type="nucleotide sequence ID" value="NZ_FQZS01000009.1"/>
</dbReference>
<dbReference type="OrthoDB" id="2876964at2"/>
<dbReference type="AlphaFoldDB" id="A0A1M6EGL7"/>
<proteinExistence type="predicted"/>
<keyword evidence="2" id="KW-1185">Reference proteome</keyword>
<accession>A0A1M6EGL7</accession>
<dbReference type="EMBL" id="FQZS01000009">
    <property type="protein sequence ID" value="SHI84438.1"/>
    <property type="molecule type" value="Genomic_DNA"/>
</dbReference>
<reference evidence="1 2" key="1">
    <citation type="submission" date="2016-11" db="EMBL/GenBank/DDBJ databases">
        <authorList>
            <person name="Jaros S."/>
            <person name="Januszkiewicz K."/>
            <person name="Wedrychowicz H."/>
        </authorList>
    </citation>
    <scope>NUCLEOTIDE SEQUENCE [LARGE SCALE GENOMIC DNA]</scope>
    <source>
        <strain evidence="1 2">DSM 19022</strain>
    </source>
</reference>
<evidence type="ECO:0000313" key="2">
    <source>
        <dbReference type="Proteomes" id="UP000184442"/>
    </source>
</evidence>
<evidence type="ECO:0000313" key="1">
    <source>
        <dbReference type="EMBL" id="SHI84438.1"/>
    </source>
</evidence>
<gene>
    <name evidence="1" type="ORF">SAMN02745176_01547</name>
</gene>
<organism evidence="1 2">
    <name type="scientific">Lutispora thermophila DSM 19022</name>
    <dbReference type="NCBI Taxonomy" id="1122184"/>
    <lineage>
        <taxon>Bacteria</taxon>
        <taxon>Bacillati</taxon>
        <taxon>Bacillota</taxon>
        <taxon>Clostridia</taxon>
        <taxon>Lutisporales</taxon>
        <taxon>Lutisporaceae</taxon>
        <taxon>Lutispora</taxon>
    </lineage>
</organism>
<dbReference type="Proteomes" id="UP000184442">
    <property type="component" value="Unassembled WGS sequence"/>
</dbReference>